<dbReference type="InterPro" id="IPR051238">
    <property type="entry name" value="GDSL_esterase/lipase"/>
</dbReference>
<evidence type="ECO:0000256" key="1">
    <source>
        <dbReference type="ARBA" id="ARBA00004613"/>
    </source>
</evidence>
<dbReference type="GO" id="GO:0005576">
    <property type="term" value="C:extracellular region"/>
    <property type="evidence" value="ECO:0007669"/>
    <property type="project" value="UniProtKB-SubCell"/>
</dbReference>
<accession>A0A1U8AEU1</accession>
<dbReference type="InterPro" id="IPR035669">
    <property type="entry name" value="SGNH_plant_lipase-like"/>
</dbReference>
<keyword evidence="6" id="KW-0442">Lipid degradation</keyword>
<evidence type="ECO:0000256" key="2">
    <source>
        <dbReference type="ARBA" id="ARBA00008668"/>
    </source>
</evidence>
<dbReference type="AlphaFoldDB" id="A0A1U8AEU1"/>
<keyword evidence="4 8" id="KW-0732">Signal</keyword>
<evidence type="ECO:0000256" key="5">
    <source>
        <dbReference type="ARBA" id="ARBA00022801"/>
    </source>
</evidence>
<dbReference type="CDD" id="cd01837">
    <property type="entry name" value="SGNH_plant_lipase_like"/>
    <property type="match status" value="1"/>
</dbReference>
<dbReference type="KEGG" id="nnu:104603243"/>
<keyword evidence="5" id="KW-0378">Hydrolase</keyword>
<keyword evidence="3" id="KW-0964">Secreted</keyword>
<dbReference type="GO" id="GO:0016788">
    <property type="term" value="F:hydrolase activity, acting on ester bonds"/>
    <property type="evidence" value="ECO:0007669"/>
    <property type="project" value="InterPro"/>
</dbReference>
<evidence type="ECO:0000256" key="6">
    <source>
        <dbReference type="ARBA" id="ARBA00022963"/>
    </source>
</evidence>
<dbReference type="PANTHER" id="PTHR45650:SF79">
    <property type="entry name" value="GDSL ESTERASE_LIPASE 7"/>
    <property type="match status" value="1"/>
</dbReference>
<comment type="similarity">
    <text evidence="2">Belongs to the 'GDSL' lipolytic enzyme family.</text>
</comment>
<gene>
    <name evidence="10" type="primary">LOC104603243</name>
</gene>
<dbReference type="InterPro" id="IPR036514">
    <property type="entry name" value="SGNH_hydro_sf"/>
</dbReference>
<protein>
    <submittedName>
        <fullName evidence="10">GDSL esterase/lipase 7-like</fullName>
    </submittedName>
</protein>
<dbReference type="RefSeq" id="XP_010265525.1">
    <property type="nucleotide sequence ID" value="XM_010267223.1"/>
</dbReference>
<organism evidence="9 10">
    <name type="scientific">Nelumbo nucifera</name>
    <name type="common">Sacred lotus</name>
    <dbReference type="NCBI Taxonomy" id="4432"/>
    <lineage>
        <taxon>Eukaryota</taxon>
        <taxon>Viridiplantae</taxon>
        <taxon>Streptophyta</taxon>
        <taxon>Embryophyta</taxon>
        <taxon>Tracheophyta</taxon>
        <taxon>Spermatophyta</taxon>
        <taxon>Magnoliopsida</taxon>
        <taxon>Proteales</taxon>
        <taxon>Nelumbonaceae</taxon>
        <taxon>Nelumbo</taxon>
    </lineage>
</organism>
<evidence type="ECO:0000313" key="10">
    <source>
        <dbReference type="RefSeq" id="XP_010265525.1"/>
    </source>
</evidence>
<evidence type="ECO:0000256" key="4">
    <source>
        <dbReference type="ARBA" id="ARBA00022729"/>
    </source>
</evidence>
<dbReference type="OMA" id="YMVNGSN"/>
<dbReference type="InParanoid" id="A0A1U8AEU1"/>
<dbReference type="eggNOG" id="ENOG502QPV1">
    <property type="taxonomic scope" value="Eukaryota"/>
</dbReference>
<dbReference type="InterPro" id="IPR001087">
    <property type="entry name" value="GDSL"/>
</dbReference>
<feature type="signal peptide" evidence="8">
    <location>
        <begin position="1"/>
        <end position="16"/>
    </location>
</feature>
<feature type="chain" id="PRO_5010558363" evidence="8">
    <location>
        <begin position="17"/>
        <end position="350"/>
    </location>
</feature>
<dbReference type="Pfam" id="PF00657">
    <property type="entry name" value="Lipase_GDSL"/>
    <property type="match status" value="1"/>
</dbReference>
<name>A0A1U8AEU1_NELNU</name>
<sequence>MLLHPAGLFLVVIARAQQDSAHAPAIFGDSLVDVGNNNYIPSTALANYTPYGIDFGFPTGRFCNGFTVVDYGARLLGLPLIPPCLSPTSKGANITKGLNYASKAAGILDETGKNYGARISMNEQIRLFENTVKEDLPPLFESPKALHSYLEKSIGSNDYINNYLMPHIYTSSRIYNAEASADHLIRNFSQQLIKLYNLGARKMVLTEIGTLGCIPNQLSMANADNGCVERVNNLGILFNDRLAQLTKTLNSTLPGSFFVYQSVYQTFYDMVIHPSNYGFFVANAACCGNGRYGGEVTCLPSQIPCSDRSQYLFWDAFHPTQAVNDIIANRCYSQNATDCSPISIYQLAQI</sequence>
<keyword evidence="9" id="KW-1185">Reference proteome</keyword>
<dbReference type="Gene3D" id="3.40.50.1110">
    <property type="entry name" value="SGNH hydrolase"/>
    <property type="match status" value="1"/>
</dbReference>
<dbReference type="PANTHER" id="PTHR45650">
    <property type="entry name" value="GDSL-LIKE LIPASE/ACYLHYDROLASE-RELATED"/>
    <property type="match status" value="1"/>
</dbReference>
<dbReference type="GeneID" id="104603243"/>
<reference evidence="10" key="1">
    <citation type="submission" date="2025-08" db="UniProtKB">
        <authorList>
            <consortium name="RefSeq"/>
        </authorList>
    </citation>
    <scope>IDENTIFICATION</scope>
</reference>
<evidence type="ECO:0000256" key="8">
    <source>
        <dbReference type="SAM" id="SignalP"/>
    </source>
</evidence>
<evidence type="ECO:0000313" key="9">
    <source>
        <dbReference type="Proteomes" id="UP000189703"/>
    </source>
</evidence>
<evidence type="ECO:0000256" key="7">
    <source>
        <dbReference type="ARBA" id="ARBA00023098"/>
    </source>
</evidence>
<keyword evidence="7" id="KW-0443">Lipid metabolism</keyword>
<evidence type="ECO:0000256" key="3">
    <source>
        <dbReference type="ARBA" id="ARBA00022525"/>
    </source>
</evidence>
<dbReference type="STRING" id="4432.A0A1U8AEU1"/>
<dbReference type="OrthoDB" id="1600564at2759"/>
<proteinExistence type="inferred from homology"/>
<comment type="subcellular location">
    <subcellularLocation>
        <location evidence="1">Secreted</location>
    </subcellularLocation>
</comment>
<dbReference type="GO" id="GO:0016042">
    <property type="term" value="P:lipid catabolic process"/>
    <property type="evidence" value="ECO:0007669"/>
    <property type="project" value="UniProtKB-KW"/>
</dbReference>
<dbReference type="Proteomes" id="UP000189703">
    <property type="component" value="Unplaced"/>
</dbReference>